<dbReference type="OrthoDB" id="9807800at2"/>
<protein>
    <submittedName>
        <fullName evidence="2">DNA-binding MarR family transcriptional regulator</fullName>
    </submittedName>
</protein>
<dbReference type="EMBL" id="JACHEK010000005">
    <property type="protein sequence ID" value="MBB6144785.1"/>
    <property type="molecule type" value="Genomic_DNA"/>
</dbReference>
<reference evidence="2 3" key="1">
    <citation type="submission" date="2020-08" db="EMBL/GenBank/DDBJ databases">
        <title>Genomic Encyclopedia of Type Strains, Phase IV (KMG-IV): sequencing the most valuable type-strain genomes for metagenomic binning, comparative biology and taxonomic classification.</title>
        <authorList>
            <person name="Goeker M."/>
        </authorList>
    </citation>
    <scope>NUCLEOTIDE SEQUENCE [LARGE SCALE GENOMIC DNA]</scope>
    <source>
        <strain evidence="2 3">DSM 103733</strain>
    </source>
</reference>
<dbReference type="InterPro" id="IPR036388">
    <property type="entry name" value="WH-like_DNA-bd_sf"/>
</dbReference>
<dbReference type="GO" id="GO:0003700">
    <property type="term" value="F:DNA-binding transcription factor activity"/>
    <property type="evidence" value="ECO:0007669"/>
    <property type="project" value="InterPro"/>
</dbReference>
<keyword evidence="2" id="KW-0238">DNA-binding</keyword>
<evidence type="ECO:0000313" key="3">
    <source>
        <dbReference type="Proteomes" id="UP000538666"/>
    </source>
</evidence>
<sequence length="138" mass="15688">MPTERDDIQHLASFRREIRRFLQFSEQAAAEAGLQPQQHQLLLQIAGAPGESLVTISYIADVMGLRHHTVVELSKRCELAGLLRRTHDPNDRRCVLLELTPQGNRALRQLADVHSQQLRELAPSLIQALTRIRNSNKQ</sequence>
<feature type="domain" description="HTH marR-type" evidence="1">
    <location>
        <begin position="4"/>
        <end position="138"/>
    </location>
</feature>
<dbReference type="SMART" id="SM00347">
    <property type="entry name" value="HTH_MARR"/>
    <property type="match status" value="1"/>
</dbReference>
<accession>A0A841JW58</accession>
<dbReference type="InterPro" id="IPR039422">
    <property type="entry name" value="MarR/SlyA-like"/>
</dbReference>
<dbReference type="PANTHER" id="PTHR33164">
    <property type="entry name" value="TRANSCRIPTIONAL REGULATOR, MARR FAMILY"/>
    <property type="match status" value="1"/>
</dbReference>
<dbReference type="AlphaFoldDB" id="A0A841JW58"/>
<dbReference type="SUPFAM" id="SSF46785">
    <property type="entry name" value="Winged helix' DNA-binding domain"/>
    <property type="match status" value="1"/>
</dbReference>
<dbReference type="InterPro" id="IPR000835">
    <property type="entry name" value="HTH_MarR-typ"/>
</dbReference>
<evidence type="ECO:0000259" key="1">
    <source>
        <dbReference type="PROSITE" id="PS50995"/>
    </source>
</evidence>
<dbReference type="PROSITE" id="PS50995">
    <property type="entry name" value="HTH_MARR_2"/>
    <property type="match status" value="1"/>
</dbReference>
<dbReference type="PANTHER" id="PTHR33164:SF43">
    <property type="entry name" value="HTH-TYPE TRANSCRIPTIONAL REPRESSOR YETL"/>
    <property type="match status" value="1"/>
</dbReference>
<evidence type="ECO:0000313" key="2">
    <source>
        <dbReference type="EMBL" id="MBB6144785.1"/>
    </source>
</evidence>
<gene>
    <name evidence="2" type="ORF">HNQ77_002741</name>
</gene>
<dbReference type="Proteomes" id="UP000538666">
    <property type="component" value="Unassembled WGS sequence"/>
</dbReference>
<organism evidence="2 3">
    <name type="scientific">Silvibacterium bohemicum</name>
    <dbReference type="NCBI Taxonomy" id="1577686"/>
    <lineage>
        <taxon>Bacteria</taxon>
        <taxon>Pseudomonadati</taxon>
        <taxon>Acidobacteriota</taxon>
        <taxon>Terriglobia</taxon>
        <taxon>Terriglobales</taxon>
        <taxon>Acidobacteriaceae</taxon>
        <taxon>Silvibacterium</taxon>
    </lineage>
</organism>
<name>A0A841JW58_9BACT</name>
<keyword evidence="3" id="KW-1185">Reference proteome</keyword>
<dbReference type="RefSeq" id="WP_082125514.1">
    <property type="nucleotide sequence ID" value="NZ_JACHEK010000005.1"/>
</dbReference>
<dbReference type="Pfam" id="PF12802">
    <property type="entry name" value="MarR_2"/>
    <property type="match status" value="1"/>
</dbReference>
<proteinExistence type="predicted"/>
<dbReference type="InterPro" id="IPR036390">
    <property type="entry name" value="WH_DNA-bd_sf"/>
</dbReference>
<dbReference type="GO" id="GO:0003677">
    <property type="term" value="F:DNA binding"/>
    <property type="evidence" value="ECO:0007669"/>
    <property type="project" value="UniProtKB-KW"/>
</dbReference>
<dbReference type="GO" id="GO:0006950">
    <property type="term" value="P:response to stress"/>
    <property type="evidence" value="ECO:0007669"/>
    <property type="project" value="TreeGrafter"/>
</dbReference>
<dbReference type="Gene3D" id="1.10.10.10">
    <property type="entry name" value="Winged helix-like DNA-binding domain superfamily/Winged helix DNA-binding domain"/>
    <property type="match status" value="1"/>
</dbReference>
<comment type="caution">
    <text evidence="2">The sequence shown here is derived from an EMBL/GenBank/DDBJ whole genome shotgun (WGS) entry which is preliminary data.</text>
</comment>